<keyword evidence="2" id="KW-1185">Reference proteome</keyword>
<dbReference type="KEGG" id="lxl:KDY119_02791"/>
<dbReference type="AlphaFoldDB" id="A0A5P9QCT9"/>
<name>A0A5P9QCT9_9MICO</name>
<dbReference type="Proteomes" id="UP000326702">
    <property type="component" value="Chromosome"/>
</dbReference>
<protein>
    <recommendedName>
        <fullName evidence="3">Glycosyltransferase 2-like domain-containing protein</fullName>
    </recommendedName>
</protein>
<sequence length="281" mass="31846">MTRRVGAYVLPGDATWLDRTLPAYYDLLDELVVPVPVDGRGWTGAPIEVERCLEIVRATDTRGILRTVDGQWTRPDDPLAADTAQRQAAVDALSDSVDWILQVDNDEFLPDPTVLRSAMERAEALGVVGVELPMRVVFRRTRRHTFEIACADGSPHHEYPGPLVVRAGSRLVDARRADGSFLRLVVAGGDRSLQVNRPAGPGETREETLRPEQAVVHNSWGRSSEDIRRKVRSWGHANDTKQSRYFWTVWWPSPLIWWALRDFHPFARGLWPRLVRRSTDV</sequence>
<accession>A0A5P9QCT9</accession>
<reference evidence="1 2" key="1">
    <citation type="submission" date="2019-10" db="EMBL/GenBank/DDBJ databases">
        <title>Genome sequence of Luteimicrobium xylanilyticum HY-24.</title>
        <authorList>
            <person name="Kim D.Y."/>
            <person name="Park H.-Y."/>
        </authorList>
    </citation>
    <scope>NUCLEOTIDE SEQUENCE [LARGE SCALE GENOMIC DNA]</scope>
    <source>
        <strain evidence="1 2">HY-24</strain>
    </source>
</reference>
<evidence type="ECO:0008006" key="3">
    <source>
        <dbReference type="Google" id="ProtNLM"/>
    </source>
</evidence>
<dbReference type="EMBL" id="CP045529">
    <property type="protein sequence ID" value="QFU99264.1"/>
    <property type="molecule type" value="Genomic_DNA"/>
</dbReference>
<gene>
    <name evidence="1" type="ORF">KDY119_02791</name>
</gene>
<evidence type="ECO:0000313" key="2">
    <source>
        <dbReference type="Proteomes" id="UP000326702"/>
    </source>
</evidence>
<proteinExistence type="predicted"/>
<evidence type="ECO:0000313" key="1">
    <source>
        <dbReference type="EMBL" id="QFU99264.1"/>
    </source>
</evidence>
<organism evidence="1 2">
    <name type="scientific">Luteimicrobium xylanilyticum</name>
    <dbReference type="NCBI Taxonomy" id="1133546"/>
    <lineage>
        <taxon>Bacteria</taxon>
        <taxon>Bacillati</taxon>
        <taxon>Actinomycetota</taxon>
        <taxon>Actinomycetes</taxon>
        <taxon>Micrococcales</taxon>
        <taxon>Luteimicrobium</taxon>
    </lineage>
</organism>